<comment type="caution">
    <text evidence="1">The sequence shown here is derived from an EMBL/GenBank/DDBJ whole genome shotgun (WGS) entry which is preliminary data.</text>
</comment>
<proteinExistence type="predicted"/>
<name>A0A8H3EFZ5_9LECA</name>
<evidence type="ECO:0000313" key="1">
    <source>
        <dbReference type="EMBL" id="CAF9904935.1"/>
    </source>
</evidence>
<reference evidence="1" key="1">
    <citation type="submission" date="2021-03" db="EMBL/GenBank/DDBJ databases">
        <authorList>
            <person name="Tagirdzhanova G."/>
        </authorList>
    </citation>
    <scope>NUCLEOTIDE SEQUENCE</scope>
</reference>
<dbReference type="EMBL" id="CAJPDS010000003">
    <property type="protein sequence ID" value="CAF9904935.1"/>
    <property type="molecule type" value="Genomic_DNA"/>
</dbReference>
<dbReference type="AlphaFoldDB" id="A0A8H3EFZ5"/>
<accession>A0A8H3EFZ5</accession>
<keyword evidence="2" id="KW-1185">Reference proteome</keyword>
<gene>
    <name evidence="1" type="ORF">HETSPECPRED_004828</name>
</gene>
<sequence length="313" mass="35163">MAPHRALSFPLSCTEELARQSPFTVTKADAAQLGSCDAFRIVRKLLANQQGDGFCSNHALIDAHDRECWLLQRDITHALIFPVLELFRHASNVAQTMLGDRNIFDLELIFRGEARGAFAWLQCFIAEEEDWCRTRGCPACVVSKVLEGEPTIRIVLVACRLSQSLRQPRSHSHSPSAQLPFFDFWLSSLRNALHEDPFWGPDFGEHIERRAAALEHGLNELVSQCFELESLASKESMRAAVKAHAHAPSKPTKLRTSKLAEKQIALAREESSWMQQIVLGCWTTLLADAAKARRKVSVSKPHVMNVRVRCLTT</sequence>
<dbReference type="OrthoDB" id="5272500at2759"/>
<protein>
    <submittedName>
        <fullName evidence="1">Uncharacterized protein</fullName>
    </submittedName>
</protein>
<evidence type="ECO:0000313" key="2">
    <source>
        <dbReference type="Proteomes" id="UP000664521"/>
    </source>
</evidence>
<organism evidence="1 2">
    <name type="scientific">Heterodermia speciosa</name>
    <dbReference type="NCBI Taxonomy" id="116794"/>
    <lineage>
        <taxon>Eukaryota</taxon>
        <taxon>Fungi</taxon>
        <taxon>Dikarya</taxon>
        <taxon>Ascomycota</taxon>
        <taxon>Pezizomycotina</taxon>
        <taxon>Lecanoromycetes</taxon>
        <taxon>OSLEUM clade</taxon>
        <taxon>Lecanoromycetidae</taxon>
        <taxon>Caliciales</taxon>
        <taxon>Physciaceae</taxon>
        <taxon>Heterodermia</taxon>
    </lineage>
</organism>
<dbReference type="Proteomes" id="UP000664521">
    <property type="component" value="Unassembled WGS sequence"/>
</dbReference>